<dbReference type="PANTHER" id="PTHR21681:SF0">
    <property type="entry name" value="EUKARYOTIC TRANSLATION INITIATION FACTOR 3 SUBUNIT J"/>
    <property type="match status" value="1"/>
</dbReference>
<dbReference type="Gene3D" id="1.10.246.60">
    <property type="entry name" value="Eukaryotic translation initiation factor 3 like domains"/>
    <property type="match status" value="1"/>
</dbReference>
<name>A0A0D2M673_9CHLO</name>
<feature type="compositionally biased region" description="Low complexity" evidence="4">
    <location>
        <begin position="21"/>
        <end position="36"/>
    </location>
</feature>
<reference evidence="5 6" key="1">
    <citation type="journal article" date="2013" name="BMC Genomics">
        <title>Reconstruction of the lipid metabolism for the microalga Monoraphidium neglectum from its genome sequence reveals characteristics suitable for biofuel production.</title>
        <authorList>
            <person name="Bogen C."/>
            <person name="Al-Dilaimi A."/>
            <person name="Albersmeier A."/>
            <person name="Wichmann J."/>
            <person name="Grundmann M."/>
            <person name="Rupp O."/>
            <person name="Lauersen K.J."/>
            <person name="Blifernez-Klassen O."/>
            <person name="Kalinowski J."/>
            <person name="Goesmann A."/>
            <person name="Mussgnug J.H."/>
            <person name="Kruse O."/>
        </authorList>
    </citation>
    <scope>NUCLEOTIDE SEQUENCE [LARGE SCALE GENOMIC DNA]</scope>
    <source>
        <strain evidence="5 6">SAG 48.87</strain>
    </source>
</reference>
<keyword evidence="3" id="KW-0648">Protein biosynthesis</keyword>
<dbReference type="KEGG" id="mng:MNEG_11263"/>
<feature type="region of interest" description="Disordered" evidence="4">
    <location>
        <begin position="1"/>
        <end position="79"/>
    </location>
</feature>
<evidence type="ECO:0000256" key="4">
    <source>
        <dbReference type="SAM" id="MobiDB-lite"/>
    </source>
</evidence>
<protein>
    <submittedName>
        <fullName evidence="5">Translation initiation factor eIF-3 subunit 1</fullName>
    </submittedName>
</protein>
<dbReference type="InterPro" id="IPR013906">
    <property type="entry name" value="eIF3j"/>
</dbReference>
<dbReference type="AlphaFoldDB" id="A0A0D2M673"/>
<proteinExistence type="predicted"/>
<accession>A0A0D2M673</accession>
<organism evidence="5 6">
    <name type="scientific">Monoraphidium neglectum</name>
    <dbReference type="NCBI Taxonomy" id="145388"/>
    <lineage>
        <taxon>Eukaryota</taxon>
        <taxon>Viridiplantae</taxon>
        <taxon>Chlorophyta</taxon>
        <taxon>core chlorophytes</taxon>
        <taxon>Chlorophyceae</taxon>
        <taxon>CS clade</taxon>
        <taxon>Sphaeropleales</taxon>
        <taxon>Selenastraceae</taxon>
        <taxon>Monoraphidium</taxon>
    </lineage>
</organism>
<dbReference type="Pfam" id="PF08597">
    <property type="entry name" value="eIF3_subunit"/>
    <property type="match status" value="1"/>
</dbReference>
<keyword evidence="1" id="KW-0963">Cytoplasm</keyword>
<evidence type="ECO:0000313" key="6">
    <source>
        <dbReference type="Proteomes" id="UP000054498"/>
    </source>
</evidence>
<dbReference type="GeneID" id="25728508"/>
<keyword evidence="2 5" id="KW-0396">Initiation factor</keyword>
<dbReference type="OrthoDB" id="20381at2759"/>
<dbReference type="STRING" id="145388.A0A0D2M673"/>
<dbReference type="EMBL" id="KK102881">
    <property type="protein sequence ID" value="KIY96701.1"/>
    <property type="molecule type" value="Genomic_DNA"/>
</dbReference>
<dbReference type="RefSeq" id="XP_013895721.1">
    <property type="nucleotide sequence ID" value="XM_014040267.1"/>
</dbReference>
<dbReference type="GO" id="GO:0005852">
    <property type="term" value="C:eukaryotic translation initiation factor 3 complex"/>
    <property type="evidence" value="ECO:0007669"/>
    <property type="project" value="InterPro"/>
</dbReference>
<keyword evidence="6" id="KW-1185">Reference proteome</keyword>
<sequence>MADDWEQEDWEKEDFTPVLPGAAAAVQAGAEQKAAEPTFEDEDTEPQPEKEHTIKPQPKKKVEKKYDRGEVVDEPLDDPVAEKLRRQRLEEEADFRAARDLFGGGGGSGGGKQLEDLLPKSLKDFEAYAELLVQKYLLPHAGNKNYKGLLKAVMRGAMEPMAVDDTKEVEQAVAGVRSDKVKAQQAAAAAKKNKKSLNVGGGGKSGLSAGLDDYVYEGAAGPDDDYDFM</sequence>
<evidence type="ECO:0000313" key="5">
    <source>
        <dbReference type="EMBL" id="KIY96701.1"/>
    </source>
</evidence>
<evidence type="ECO:0000256" key="1">
    <source>
        <dbReference type="ARBA" id="ARBA00022490"/>
    </source>
</evidence>
<dbReference type="PANTHER" id="PTHR21681">
    <property type="entry name" value="EUKARYOTIC TRANSLATION INITIATION FACTOR 3 SUBUNIT J"/>
    <property type="match status" value="1"/>
</dbReference>
<feature type="compositionally biased region" description="Acidic residues" evidence="4">
    <location>
        <begin position="1"/>
        <end position="12"/>
    </location>
</feature>
<dbReference type="InterPro" id="IPR023194">
    <property type="entry name" value="eIF3-like_dom_sf"/>
</dbReference>
<evidence type="ECO:0000256" key="3">
    <source>
        <dbReference type="ARBA" id="ARBA00022917"/>
    </source>
</evidence>
<dbReference type="GO" id="GO:0003743">
    <property type="term" value="F:translation initiation factor activity"/>
    <property type="evidence" value="ECO:0007669"/>
    <property type="project" value="UniProtKB-KW"/>
</dbReference>
<evidence type="ECO:0000256" key="2">
    <source>
        <dbReference type="ARBA" id="ARBA00022540"/>
    </source>
</evidence>
<gene>
    <name evidence="5" type="ORF">MNEG_11263</name>
</gene>
<dbReference type="Proteomes" id="UP000054498">
    <property type="component" value="Unassembled WGS sequence"/>
</dbReference>